<dbReference type="EMBL" id="JABCKI010000132">
    <property type="protein sequence ID" value="KAG5652382.1"/>
    <property type="molecule type" value="Genomic_DNA"/>
</dbReference>
<gene>
    <name evidence="1" type="ORF">H0H81_005212</name>
</gene>
<dbReference type="InterPro" id="IPR036597">
    <property type="entry name" value="Fido-like_dom_sf"/>
</dbReference>
<dbReference type="Gene3D" id="1.10.3290.10">
    <property type="entry name" value="Fido-like domain"/>
    <property type="match status" value="1"/>
</dbReference>
<sequence>MSITSYDPRFLQDIPDTLSPEDRQKLALAVTLDFTQRVELYEGLIERCSGSQQALALVRLAELQAGFGSGSVAVGLYRKAQKILAAERILSASFDQFIDEWEARLHDQAKKILEKSKQISFFQPWKPTNQHKFPLVLPQVPPESGQLRARWQASTLESSHLVPAYLRKLAIETNHIESVFLLTETSTQDIIRRGVDEAIVDYLPESELQDPKKIKSILNDTLAACDLIRTIVDREDTLSPEIIRRIHHRLMKTCQYTNATFTPAGRTRGETLKTVIVAGTYSIECCPYPEVDKELEYICKMANASRDYSS</sequence>
<name>A0A9P7GKP0_9AGAR</name>
<protein>
    <submittedName>
        <fullName evidence="1">Uncharacterized protein</fullName>
    </submittedName>
</protein>
<organism evidence="1 2">
    <name type="scientific">Sphagnurus paluster</name>
    <dbReference type="NCBI Taxonomy" id="117069"/>
    <lineage>
        <taxon>Eukaryota</taxon>
        <taxon>Fungi</taxon>
        <taxon>Dikarya</taxon>
        <taxon>Basidiomycota</taxon>
        <taxon>Agaricomycotina</taxon>
        <taxon>Agaricomycetes</taxon>
        <taxon>Agaricomycetidae</taxon>
        <taxon>Agaricales</taxon>
        <taxon>Tricholomatineae</taxon>
        <taxon>Lyophyllaceae</taxon>
        <taxon>Sphagnurus</taxon>
    </lineage>
</organism>
<reference evidence="1" key="2">
    <citation type="submission" date="2021-10" db="EMBL/GenBank/DDBJ databases">
        <title>Phylogenomics reveals ancestral predisposition of the termite-cultivated fungus Termitomyces towards a domesticated lifestyle.</title>
        <authorList>
            <person name="Auxier B."/>
            <person name="Grum-Grzhimaylo A."/>
            <person name="Cardenas M.E."/>
            <person name="Lodge J.D."/>
            <person name="Laessoe T."/>
            <person name="Pedersen O."/>
            <person name="Smith M.E."/>
            <person name="Kuyper T.W."/>
            <person name="Franco-Molano E.A."/>
            <person name="Baroni T.J."/>
            <person name="Aanen D.K."/>
        </authorList>
    </citation>
    <scope>NUCLEOTIDE SEQUENCE</scope>
    <source>
        <strain evidence="1">D49</strain>
    </source>
</reference>
<dbReference type="Proteomes" id="UP000717328">
    <property type="component" value="Unassembled WGS sequence"/>
</dbReference>
<reference evidence="1" key="1">
    <citation type="submission" date="2021-02" db="EMBL/GenBank/DDBJ databases">
        <authorList>
            <person name="Nieuwenhuis M."/>
            <person name="Van De Peppel L.J.J."/>
        </authorList>
    </citation>
    <scope>NUCLEOTIDE SEQUENCE</scope>
    <source>
        <strain evidence="1">D49</strain>
    </source>
</reference>
<accession>A0A9P7GKP0</accession>
<dbReference type="AlphaFoldDB" id="A0A9P7GKP0"/>
<evidence type="ECO:0000313" key="2">
    <source>
        <dbReference type="Proteomes" id="UP000717328"/>
    </source>
</evidence>
<evidence type="ECO:0000313" key="1">
    <source>
        <dbReference type="EMBL" id="KAG5652382.1"/>
    </source>
</evidence>
<proteinExistence type="predicted"/>
<comment type="caution">
    <text evidence="1">The sequence shown here is derived from an EMBL/GenBank/DDBJ whole genome shotgun (WGS) entry which is preliminary data.</text>
</comment>
<dbReference type="OrthoDB" id="439046at2759"/>
<keyword evidence="2" id="KW-1185">Reference proteome</keyword>